<gene>
    <name evidence="2" type="ORF">SAMN05421679_108116</name>
</gene>
<dbReference type="GO" id="GO:0016787">
    <property type="term" value="F:hydrolase activity"/>
    <property type="evidence" value="ECO:0007669"/>
    <property type="project" value="UniProtKB-KW"/>
</dbReference>
<dbReference type="Proteomes" id="UP001158050">
    <property type="component" value="Unassembled WGS sequence"/>
</dbReference>
<dbReference type="InterPro" id="IPR010905">
    <property type="entry name" value="Glyco_hydro_88"/>
</dbReference>
<dbReference type="InterPro" id="IPR012341">
    <property type="entry name" value="6hp_glycosidase-like_sf"/>
</dbReference>
<dbReference type="EMBL" id="FXUO01000008">
    <property type="protein sequence ID" value="SMP96131.1"/>
    <property type="molecule type" value="Genomic_DNA"/>
</dbReference>
<comment type="caution">
    <text evidence="2">The sequence shown here is derived from an EMBL/GenBank/DDBJ whole genome shotgun (WGS) entry which is preliminary data.</text>
</comment>
<sequence length="372" mass="43310">MVFFLLIIIVLLIIVIIKPLFKKKFQKVKTIKYNNILDLKESLTKAALEMLYSTKSFMSFYEEDNLYTDLAKLKTKLKGDKKFQDYTYYNFPKAFLMIGILDLSSHEDFYEDVDKILKEKYVDSSGNLKFLFDKIDQSLFGVVFIKMFDLTKNNIYRIAADRIYQEIQNFKNEKDIYLYRKNSDVLFIDTLGMIVPFLTEYSKISNNILIQKEAHDQLSYYIKLTTCNNEFPCHAFDLNNNLKLGSNNWSRGIAWLMIGLAYAGKNNVDLKDTFDQYYSKLLDLRIDNYWPQFFSHSDDNSIDASATIMLYYSASVMGIDVKKELNIALKNSIDTGFFVENNSGDTIYINKYSKIKGRSEVSQGLLLSIISN</sequence>
<dbReference type="Gene3D" id="1.50.10.10">
    <property type="match status" value="1"/>
</dbReference>
<dbReference type="SUPFAM" id="SSF48208">
    <property type="entry name" value="Six-hairpin glycosidases"/>
    <property type="match status" value="1"/>
</dbReference>
<protein>
    <submittedName>
        <fullName evidence="2">Glycosyl Hydrolase Family 88</fullName>
    </submittedName>
</protein>
<evidence type="ECO:0000256" key="1">
    <source>
        <dbReference type="ARBA" id="ARBA00022801"/>
    </source>
</evidence>
<evidence type="ECO:0000313" key="2">
    <source>
        <dbReference type="EMBL" id="SMP96131.1"/>
    </source>
</evidence>
<organism evidence="2 3">
    <name type="scientific">Epilithonimonas pallida</name>
    <dbReference type="NCBI Taxonomy" id="373671"/>
    <lineage>
        <taxon>Bacteria</taxon>
        <taxon>Pseudomonadati</taxon>
        <taxon>Bacteroidota</taxon>
        <taxon>Flavobacteriia</taxon>
        <taxon>Flavobacteriales</taxon>
        <taxon>Weeksellaceae</taxon>
        <taxon>Chryseobacterium group</taxon>
        <taxon>Epilithonimonas</taxon>
    </lineage>
</organism>
<keyword evidence="3" id="KW-1185">Reference proteome</keyword>
<name>A0ABY1R9G8_9FLAO</name>
<evidence type="ECO:0000313" key="3">
    <source>
        <dbReference type="Proteomes" id="UP001158050"/>
    </source>
</evidence>
<dbReference type="InterPro" id="IPR008928">
    <property type="entry name" value="6-hairpin_glycosidase_sf"/>
</dbReference>
<accession>A0ABY1R9G8</accession>
<dbReference type="Pfam" id="PF07470">
    <property type="entry name" value="Glyco_hydro_88"/>
    <property type="match status" value="1"/>
</dbReference>
<dbReference type="RefSeq" id="WP_283417714.1">
    <property type="nucleotide sequence ID" value="NZ_FXUO01000008.1"/>
</dbReference>
<keyword evidence="1 2" id="KW-0378">Hydrolase</keyword>
<reference evidence="2 3" key="1">
    <citation type="submission" date="2017-05" db="EMBL/GenBank/DDBJ databases">
        <authorList>
            <person name="Varghese N."/>
            <person name="Submissions S."/>
        </authorList>
    </citation>
    <scope>NUCLEOTIDE SEQUENCE [LARGE SCALE GENOMIC DNA]</scope>
    <source>
        <strain evidence="2 3">DSM 18015</strain>
    </source>
</reference>
<proteinExistence type="predicted"/>